<dbReference type="InterPro" id="IPR044925">
    <property type="entry name" value="His-Me_finger_sf"/>
</dbReference>
<organism evidence="3">
    <name type="scientific">marine sediment metagenome</name>
    <dbReference type="NCBI Taxonomy" id="412755"/>
    <lineage>
        <taxon>unclassified sequences</taxon>
        <taxon>metagenomes</taxon>
        <taxon>ecological metagenomes</taxon>
    </lineage>
</organism>
<dbReference type="Gene3D" id="3.90.75.20">
    <property type="match status" value="1"/>
</dbReference>
<dbReference type="SUPFAM" id="SSF54060">
    <property type="entry name" value="His-Me finger endonucleases"/>
    <property type="match status" value="1"/>
</dbReference>
<dbReference type="EMBL" id="BARS01045932">
    <property type="protein sequence ID" value="GAG38150.1"/>
    <property type="molecule type" value="Genomic_DNA"/>
</dbReference>
<reference evidence="3" key="1">
    <citation type="journal article" date="2014" name="Front. Microbiol.">
        <title>High frequency of phylogenetically diverse reductive dehalogenase-homologous genes in deep subseafloor sedimentary metagenomes.</title>
        <authorList>
            <person name="Kawai M."/>
            <person name="Futagami T."/>
            <person name="Toyoda A."/>
            <person name="Takaki Y."/>
            <person name="Nishi S."/>
            <person name="Hori S."/>
            <person name="Arai W."/>
            <person name="Tsubouchi T."/>
            <person name="Morono Y."/>
            <person name="Uchiyama I."/>
            <person name="Ito T."/>
            <person name="Fujiyama A."/>
            <person name="Inagaki F."/>
            <person name="Takami H."/>
        </authorList>
    </citation>
    <scope>NUCLEOTIDE SEQUENCE</scope>
    <source>
        <strain evidence="3">Expedition CK06-06</strain>
    </source>
</reference>
<gene>
    <name evidence="3" type="ORF">S01H1_69207</name>
</gene>
<evidence type="ECO:0000256" key="1">
    <source>
        <dbReference type="SAM" id="Coils"/>
    </source>
</evidence>
<evidence type="ECO:0000313" key="3">
    <source>
        <dbReference type="EMBL" id="GAG38150.1"/>
    </source>
</evidence>
<accession>X0X553</accession>
<evidence type="ECO:0000259" key="2">
    <source>
        <dbReference type="Pfam" id="PF13392"/>
    </source>
</evidence>
<name>X0X553_9ZZZZ</name>
<feature type="non-terminal residue" evidence="3">
    <location>
        <position position="229"/>
    </location>
</feature>
<feature type="coiled-coil region" evidence="1">
    <location>
        <begin position="201"/>
        <end position="228"/>
    </location>
</feature>
<feature type="domain" description="HNH nuclease" evidence="2">
    <location>
        <begin position="159"/>
        <end position="182"/>
    </location>
</feature>
<protein>
    <recommendedName>
        <fullName evidence="2">HNH nuclease domain-containing protein</fullName>
    </recommendedName>
</protein>
<keyword evidence="1" id="KW-0175">Coiled coil</keyword>
<dbReference type="Pfam" id="PF13392">
    <property type="entry name" value="HNH_3"/>
    <property type="match status" value="1"/>
</dbReference>
<dbReference type="InterPro" id="IPR003615">
    <property type="entry name" value="HNH_nuc"/>
</dbReference>
<comment type="caution">
    <text evidence="3">The sequence shown here is derived from an EMBL/GenBank/DDBJ whole genome shotgun (WGS) entry which is preliminary data.</text>
</comment>
<dbReference type="AlphaFoldDB" id="X0X553"/>
<sequence>MLDLGWGRNKLFCSDQCKKVYWRQNIPLSARIKRLPPDYQATQGEVRTGIELQLIRSAYAYTATKFMWAPCEVCGKYRWVEMRKTGVPRANRCKIHGFPKGSLNPTWKGGRYVDKRQGYVRLVLPEDDFYLSMADKYRTVSEHRLVMAKHLRRCLQRWEHVHHKNGIKGDNRIENLELTTNGSHTIQHNKGYRDGYAKGLIDGKNARIEELRKEIRLLRWEHKEAERIK</sequence>
<proteinExistence type="predicted"/>